<dbReference type="Proteomes" id="UP001153365">
    <property type="component" value="Unassembled WGS sequence"/>
</dbReference>
<feature type="region of interest" description="Disordered" evidence="1">
    <location>
        <begin position="35"/>
        <end position="67"/>
    </location>
</feature>
<evidence type="ECO:0000313" key="3">
    <source>
        <dbReference type="Proteomes" id="UP001153365"/>
    </source>
</evidence>
<evidence type="ECO:0000256" key="1">
    <source>
        <dbReference type="SAM" id="MobiDB-lite"/>
    </source>
</evidence>
<reference evidence="2" key="1">
    <citation type="submission" date="2022-06" db="EMBL/GenBank/DDBJ databases">
        <authorList>
            <consortium name="SYNGENTA / RWTH Aachen University"/>
        </authorList>
    </citation>
    <scope>NUCLEOTIDE SEQUENCE</scope>
</reference>
<accession>A0AAV0B8V4</accession>
<dbReference type="AlphaFoldDB" id="A0AAV0B8V4"/>
<feature type="non-terminal residue" evidence="2">
    <location>
        <position position="303"/>
    </location>
</feature>
<feature type="non-terminal residue" evidence="2">
    <location>
        <position position="1"/>
    </location>
</feature>
<sequence>LNPGSHNIKINDPTPRLNNLINPGFGDGALEIPKKHLKNQESATAPSGLPKFDLNELPYDMDPGNSHGFGGGNFKPESERDYSQTFKRQKIDPAHRSLRPTNLKFPLANVGVESGFEEVASNQAQKINEPGIFREARDYYTNKVSKIQPERNFDHKNGKEHSLIIFKEIFSSSSERDSAGYETKNIKRKVIDELEDQYSSSESKGKSKIASDEKYESEIIIKRFSDLVESFKNFLSVEIKNSGPFDMEGKGAYFSPYNRNLLNFLDSNLENILTGELNEYIITNDFFQTIKTTFWDENKGIFL</sequence>
<evidence type="ECO:0000313" key="2">
    <source>
        <dbReference type="EMBL" id="CAH7682628.1"/>
    </source>
</evidence>
<dbReference type="EMBL" id="CALTRL010004183">
    <property type="protein sequence ID" value="CAH7682628.1"/>
    <property type="molecule type" value="Genomic_DNA"/>
</dbReference>
<name>A0AAV0B8V4_PHAPC</name>
<gene>
    <name evidence="2" type="ORF">PPACK8108_LOCUS15641</name>
</gene>
<proteinExistence type="predicted"/>
<comment type="caution">
    <text evidence="2">The sequence shown here is derived from an EMBL/GenBank/DDBJ whole genome shotgun (WGS) entry which is preliminary data.</text>
</comment>
<keyword evidence="3" id="KW-1185">Reference proteome</keyword>
<organism evidence="2 3">
    <name type="scientific">Phakopsora pachyrhizi</name>
    <name type="common">Asian soybean rust disease fungus</name>
    <dbReference type="NCBI Taxonomy" id="170000"/>
    <lineage>
        <taxon>Eukaryota</taxon>
        <taxon>Fungi</taxon>
        <taxon>Dikarya</taxon>
        <taxon>Basidiomycota</taxon>
        <taxon>Pucciniomycotina</taxon>
        <taxon>Pucciniomycetes</taxon>
        <taxon>Pucciniales</taxon>
        <taxon>Phakopsoraceae</taxon>
        <taxon>Phakopsora</taxon>
    </lineage>
</organism>
<protein>
    <submittedName>
        <fullName evidence="2">Expressed protein</fullName>
    </submittedName>
</protein>